<feature type="transmembrane region" description="Helical" evidence="1">
    <location>
        <begin position="37"/>
        <end position="58"/>
    </location>
</feature>
<dbReference type="SUPFAM" id="SSF56219">
    <property type="entry name" value="DNase I-like"/>
    <property type="match status" value="1"/>
</dbReference>
<keyword evidence="3" id="KW-0255">Endonuclease</keyword>
<gene>
    <name evidence="3" type="ORF">ACFFGE_12000</name>
</gene>
<evidence type="ECO:0000313" key="4">
    <source>
        <dbReference type="Proteomes" id="UP001589906"/>
    </source>
</evidence>
<comment type="caution">
    <text evidence="3">The sequence shown here is derived from an EMBL/GenBank/DDBJ whole genome shotgun (WGS) entry which is preliminary data.</text>
</comment>
<accession>A0ABV6R5Z2</accession>
<dbReference type="InterPro" id="IPR005135">
    <property type="entry name" value="Endo/exonuclease/phosphatase"/>
</dbReference>
<dbReference type="GO" id="GO:0004519">
    <property type="term" value="F:endonuclease activity"/>
    <property type="evidence" value="ECO:0007669"/>
    <property type="project" value="UniProtKB-KW"/>
</dbReference>
<evidence type="ECO:0000259" key="2">
    <source>
        <dbReference type="Pfam" id="PF03372"/>
    </source>
</evidence>
<evidence type="ECO:0000256" key="1">
    <source>
        <dbReference type="SAM" id="Phobius"/>
    </source>
</evidence>
<feature type="transmembrane region" description="Helical" evidence="1">
    <location>
        <begin position="65"/>
        <end position="84"/>
    </location>
</feature>
<keyword evidence="1" id="KW-0472">Membrane</keyword>
<dbReference type="Pfam" id="PF03372">
    <property type="entry name" value="Exo_endo_phos"/>
    <property type="match status" value="1"/>
</dbReference>
<dbReference type="EMBL" id="JBHLSW010000007">
    <property type="protein sequence ID" value="MFC0634594.1"/>
    <property type="molecule type" value="Genomic_DNA"/>
</dbReference>
<protein>
    <submittedName>
        <fullName evidence="3">Endonuclease/exonuclease/phosphatase family protein</fullName>
    </submittedName>
</protein>
<dbReference type="InterPro" id="IPR036691">
    <property type="entry name" value="Endo/exonu/phosph_ase_sf"/>
</dbReference>
<proteinExistence type="predicted"/>
<dbReference type="RefSeq" id="WP_376836639.1">
    <property type="nucleotide sequence ID" value="NZ_JBHLSW010000007.1"/>
</dbReference>
<organism evidence="3 4">
    <name type="scientific">Brevundimonas balnearis</name>
    <dbReference type="NCBI Taxonomy" id="1572858"/>
    <lineage>
        <taxon>Bacteria</taxon>
        <taxon>Pseudomonadati</taxon>
        <taxon>Pseudomonadota</taxon>
        <taxon>Alphaproteobacteria</taxon>
        <taxon>Caulobacterales</taxon>
        <taxon>Caulobacteraceae</taxon>
        <taxon>Brevundimonas</taxon>
    </lineage>
</organism>
<reference evidence="3 4" key="1">
    <citation type="submission" date="2024-09" db="EMBL/GenBank/DDBJ databases">
        <authorList>
            <person name="Sun Q."/>
            <person name="Mori K."/>
        </authorList>
    </citation>
    <scope>NUCLEOTIDE SEQUENCE [LARGE SCALE GENOMIC DNA]</scope>
    <source>
        <strain evidence="3 4">NCAIM B.02621</strain>
    </source>
</reference>
<dbReference type="Proteomes" id="UP001589906">
    <property type="component" value="Unassembled WGS sequence"/>
</dbReference>
<dbReference type="Gene3D" id="3.60.10.10">
    <property type="entry name" value="Endonuclease/exonuclease/phosphatase"/>
    <property type="match status" value="1"/>
</dbReference>
<keyword evidence="1" id="KW-0812">Transmembrane</keyword>
<keyword evidence="1" id="KW-1133">Transmembrane helix</keyword>
<keyword evidence="3" id="KW-0540">Nuclease</keyword>
<keyword evidence="4" id="KW-1185">Reference proteome</keyword>
<keyword evidence="3" id="KW-0378">Hydrolase</keyword>
<sequence length="315" mass="33145">MISIRRLADALAAVAVLPCLGVGVAALSGVGHRWIDLLAQFAAPALSLAIVALVLGLVARFRAAAASAALSVLLLAVAVWGQAFPARGVPEPDSPRVTLYVANLHVENDDVDRIAASVAEADADVVALVEVGPAVKAEIDRVLAGYPHRAPERIGWRENIVASRRPLRPLRAPADGLFAQGARVETALGPITVFATHLTRPWPFQYQWGQISQAMALDDRMEAQPGPFVAAGDFNSVSNARIGRQLKDMGLTPARGFPGTWPAGAPAFARIGIDHAWVSPELTVVSRRLGRPTGSDHSPIVVEIARAAPAAPPTS</sequence>
<name>A0ABV6R5Z2_9CAUL</name>
<evidence type="ECO:0000313" key="3">
    <source>
        <dbReference type="EMBL" id="MFC0634594.1"/>
    </source>
</evidence>
<feature type="domain" description="Endonuclease/exonuclease/phosphatase" evidence="2">
    <location>
        <begin position="103"/>
        <end position="297"/>
    </location>
</feature>